<evidence type="ECO:0000256" key="1">
    <source>
        <dbReference type="SAM" id="MobiDB-lite"/>
    </source>
</evidence>
<dbReference type="GO" id="GO:0005737">
    <property type="term" value="C:cytoplasm"/>
    <property type="evidence" value="ECO:0007669"/>
    <property type="project" value="TreeGrafter"/>
</dbReference>
<protein>
    <submittedName>
        <fullName evidence="3">Glycine/D-amino acid oxidase, deaminating</fullName>
    </submittedName>
</protein>
<accession>A0A0D8BG20</accession>
<dbReference type="InterPro" id="IPR036188">
    <property type="entry name" value="FAD/NAD-bd_sf"/>
</dbReference>
<reference evidence="3 4" key="2">
    <citation type="journal article" date="2016" name="Genome Announc.">
        <title>Permanent Draft Genome Sequences for Two Variants of Frankia sp. Strain CpI1, the First Frankia Strain Isolated from Root Nodules of Comptonia peregrina.</title>
        <authorList>
            <person name="Oshone R."/>
            <person name="Hurst S.G.IV."/>
            <person name="Abebe-Akele F."/>
            <person name="Simpson S."/>
            <person name="Morris K."/>
            <person name="Thomas W.K."/>
            <person name="Tisa L.S."/>
        </authorList>
    </citation>
    <scope>NUCLEOTIDE SEQUENCE [LARGE SCALE GENOMIC DNA]</scope>
    <source>
        <strain evidence="4">CpI1-S</strain>
    </source>
</reference>
<dbReference type="Pfam" id="PF01266">
    <property type="entry name" value="DAO"/>
    <property type="match status" value="1"/>
</dbReference>
<dbReference type="PRINTS" id="PR00419">
    <property type="entry name" value="ADXRDTASE"/>
</dbReference>
<sequence length="452" mass="48100">MPGRRRPAAAAAVPSLWLDTAGPAPTPRPRLLGRLTADVAIVGAGFTGLWTAYHLRRDDPTLRVAVVEREIAGFGASGRNGGWCSALFPVQSMAPAMRGPLAATIDDIDAVCRAEGIDCDLVKDGFLELATTPAQLTRLRATLPSVPAVDSAPRWLDADQAARLVRVPGALGGILDPQCAALHPVKLVRGLATAAQRHGAELFEHSPAERIEPGRVVLADGEIQAGVVVRATEGYTPTLPGLRRDLAPVYSLIIATEPLPESVWAEIGWDRRVTLSDGRRLLIYAQRSADGRIVLGGRGAPYHFGSRTSPAFDSSPAVFEHLRRTLVTLFPAAANARITHGWGGPLAVPRDWTPGVSFAPDTGLAWAGGYVGDGVAAAALAGRTLADLIRGQHSPRTELPWVVDRRRPWEPEPARWLGINAGRLLAAAADTRENRTGRPSRLGPALDHLTGH</sequence>
<keyword evidence="4" id="KW-1185">Reference proteome</keyword>
<proteinExistence type="predicted"/>
<reference evidence="4" key="1">
    <citation type="submission" date="2015-02" db="EMBL/GenBank/DDBJ databases">
        <title>Draft Genome of Frankia sp. CpI1-S.</title>
        <authorList>
            <person name="Oshone R.T."/>
            <person name="Ngom M."/>
            <person name="Ghodhbane-Gtari F."/>
            <person name="Gtari M."/>
            <person name="Morris K."/>
            <person name="Thomas K."/>
            <person name="Sen A."/>
            <person name="Tisa L.S."/>
        </authorList>
    </citation>
    <scope>NUCLEOTIDE SEQUENCE [LARGE SCALE GENOMIC DNA]</scope>
    <source>
        <strain evidence="4">CpI1-S</strain>
    </source>
</reference>
<dbReference type="RefSeq" id="WP_044885337.1">
    <property type="nucleotide sequence ID" value="NZ_JYFN01000018.1"/>
</dbReference>
<dbReference type="PANTHER" id="PTHR13847">
    <property type="entry name" value="SARCOSINE DEHYDROGENASE-RELATED"/>
    <property type="match status" value="1"/>
</dbReference>
<dbReference type="InterPro" id="IPR006076">
    <property type="entry name" value="FAD-dep_OxRdtase"/>
</dbReference>
<feature type="region of interest" description="Disordered" evidence="1">
    <location>
        <begin position="430"/>
        <end position="452"/>
    </location>
</feature>
<organism evidence="3 4">
    <name type="scientific">Frankia torreyi</name>
    <dbReference type="NCBI Taxonomy" id="1856"/>
    <lineage>
        <taxon>Bacteria</taxon>
        <taxon>Bacillati</taxon>
        <taxon>Actinomycetota</taxon>
        <taxon>Actinomycetes</taxon>
        <taxon>Frankiales</taxon>
        <taxon>Frankiaceae</taxon>
        <taxon>Frankia</taxon>
    </lineage>
</organism>
<dbReference type="EMBL" id="JYFN01000018">
    <property type="protein sequence ID" value="KJE22919.1"/>
    <property type="molecule type" value="Genomic_DNA"/>
</dbReference>
<dbReference type="OrthoDB" id="9805852at2"/>
<dbReference type="Gene3D" id="3.30.9.10">
    <property type="entry name" value="D-Amino Acid Oxidase, subunit A, domain 2"/>
    <property type="match status" value="1"/>
</dbReference>
<evidence type="ECO:0000313" key="4">
    <source>
        <dbReference type="Proteomes" id="UP000032545"/>
    </source>
</evidence>
<dbReference type="AlphaFoldDB" id="A0A0D8BG20"/>
<evidence type="ECO:0000313" key="3">
    <source>
        <dbReference type="EMBL" id="KJE22919.1"/>
    </source>
</evidence>
<dbReference type="PANTHER" id="PTHR13847:SF285">
    <property type="entry name" value="FAD DEPENDENT OXIDOREDUCTASE DOMAIN-CONTAINING PROTEIN"/>
    <property type="match status" value="1"/>
</dbReference>
<evidence type="ECO:0000259" key="2">
    <source>
        <dbReference type="Pfam" id="PF01266"/>
    </source>
</evidence>
<name>A0A0D8BG20_9ACTN</name>
<dbReference type="PATRIC" id="fig|1502723.3.peg.1810"/>
<comment type="caution">
    <text evidence="3">The sequence shown here is derived from an EMBL/GenBank/DDBJ whole genome shotgun (WGS) entry which is preliminary data.</text>
</comment>
<dbReference type="SUPFAM" id="SSF51905">
    <property type="entry name" value="FAD/NAD(P)-binding domain"/>
    <property type="match status" value="1"/>
</dbReference>
<gene>
    <name evidence="3" type="ORF">FF36_02693</name>
</gene>
<dbReference type="Gene3D" id="3.50.50.60">
    <property type="entry name" value="FAD/NAD(P)-binding domain"/>
    <property type="match status" value="1"/>
</dbReference>
<dbReference type="Proteomes" id="UP000032545">
    <property type="component" value="Unassembled WGS sequence"/>
</dbReference>
<feature type="domain" description="FAD dependent oxidoreductase" evidence="2">
    <location>
        <begin position="38"/>
        <end position="388"/>
    </location>
</feature>